<keyword evidence="10" id="KW-1185">Reference proteome</keyword>
<dbReference type="GO" id="GO:0031460">
    <property type="term" value="P:glycine betaine transport"/>
    <property type="evidence" value="ECO:0007669"/>
    <property type="project" value="TreeGrafter"/>
</dbReference>
<evidence type="ECO:0000256" key="3">
    <source>
        <dbReference type="ARBA" id="ARBA00022692"/>
    </source>
</evidence>
<reference evidence="9 10" key="1">
    <citation type="submission" date="2018-05" db="EMBL/GenBank/DDBJ databases">
        <title>Genetic diversity of glacier-inhabiting Cryobacterium bacteria in China and description of Cryobacterium mengkeensis sp. nov. and Arthrobacter glacialis sp. nov.</title>
        <authorList>
            <person name="Liu Q."/>
            <person name="Xin Y.-H."/>
        </authorList>
    </citation>
    <scope>NUCLEOTIDE SEQUENCE [LARGE SCALE GENOMIC DNA]</scope>
    <source>
        <strain evidence="9 10">SK-1</strain>
    </source>
</reference>
<feature type="transmembrane region" description="Helical" evidence="6">
    <location>
        <begin position="145"/>
        <end position="168"/>
    </location>
</feature>
<dbReference type="PROSITE" id="PS50928">
    <property type="entry name" value="ABC_TM1"/>
    <property type="match status" value="1"/>
</dbReference>
<feature type="transmembrane region" description="Helical" evidence="6">
    <location>
        <begin position="67"/>
        <end position="87"/>
    </location>
</feature>
<dbReference type="OrthoDB" id="5244012at2"/>
<evidence type="ECO:0000313" key="9">
    <source>
        <dbReference type="EMBL" id="PXA67465.1"/>
    </source>
</evidence>
<dbReference type="Proteomes" id="UP000246722">
    <property type="component" value="Unassembled WGS sequence"/>
</dbReference>
<dbReference type="PANTHER" id="PTHR30177:SF33">
    <property type="entry name" value="POSSIBLE OSMOPROTECTANT (GLYCINE BETAINE_CARNITINE_CHOLINE_L-PROLINE) TRANSPORT INTEGRAL MEMBRANE PROTEIN ABC TRANSPORTER PROZ"/>
    <property type="match status" value="1"/>
</dbReference>
<dbReference type="Pfam" id="PF00528">
    <property type="entry name" value="BPD_transp_1"/>
    <property type="match status" value="1"/>
</dbReference>
<evidence type="ECO:0000256" key="2">
    <source>
        <dbReference type="ARBA" id="ARBA00022448"/>
    </source>
</evidence>
<evidence type="ECO:0000256" key="7">
    <source>
        <dbReference type="SAM" id="MobiDB-lite"/>
    </source>
</evidence>
<evidence type="ECO:0000259" key="8">
    <source>
        <dbReference type="PROSITE" id="PS50928"/>
    </source>
</evidence>
<evidence type="ECO:0000313" key="10">
    <source>
        <dbReference type="Proteomes" id="UP000246722"/>
    </source>
</evidence>
<evidence type="ECO:0000256" key="1">
    <source>
        <dbReference type="ARBA" id="ARBA00004141"/>
    </source>
</evidence>
<comment type="subcellular location">
    <subcellularLocation>
        <location evidence="6">Cell membrane</location>
        <topology evidence="6">Multi-pass membrane protein</topology>
    </subcellularLocation>
    <subcellularLocation>
        <location evidence="1">Membrane</location>
        <topology evidence="1">Multi-pass membrane protein</topology>
    </subcellularLocation>
</comment>
<feature type="transmembrane region" description="Helical" evidence="6">
    <location>
        <begin position="93"/>
        <end position="112"/>
    </location>
</feature>
<dbReference type="InterPro" id="IPR000515">
    <property type="entry name" value="MetI-like"/>
</dbReference>
<protein>
    <submittedName>
        <fullName evidence="9">ABC transporter permease</fullName>
    </submittedName>
</protein>
<dbReference type="AlphaFoldDB" id="A0A317ZRS4"/>
<evidence type="ECO:0000256" key="6">
    <source>
        <dbReference type="RuleBase" id="RU363032"/>
    </source>
</evidence>
<dbReference type="Gene3D" id="1.10.3720.10">
    <property type="entry name" value="MetI-like"/>
    <property type="match status" value="1"/>
</dbReference>
<dbReference type="InterPro" id="IPR035906">
    <property type="entry name" value="MetI-like_sf"/>
</dbReference>
<feature type="domain" description="ABC transmembrane type-1" evidence="8">
    <location>
        <begin position="27"/>
        <end position="206"/>
    </location>
</feature>
<dbReference type="PANTHER" id="PTHR30177">
    <property type="entry name" value="GLYCINE BETAINE/L-PROLINE TRANSPORT SYSTEM PERMEASE PROTEIN PROW"/>
    <property type="match status" value="1"/>
</dbReference>
<name>A0A317ZRS4_9MICO</name>
<keyword evidence="5 6" id="KW-0472">Membrane</keyword>
<dbReference type="GO" id="GO:0055085">
    <property type="term" value="P:transmembrane transport"/>
    <property type="evidence" value="ECO:0007669"/>
    <property type="project" value="InterPro"/>
</dbReference>
<dbReference type="SUPFAM" id="SSF161098">
    <property type="entry name" value="MetI-like"/>
    <property type="match status" value="1"/>
</dbReference>
<accession>A0A317ZRS4</accession>
<dbReference type="EMBL" id="QHLY01000012">
    <property type="protein sequence ID" value="PXA67465.1"/>
    <property type="molecule type" value="Genomic_DNA"/>
</dbReference>
<comment type="similarity">
    <text evidence="6">Belongs to the binding-protein-dependent transport system permease family.</text>
</comment>
<comment type="caution">
    <text evidence="9">The sequence shown here is derived from an EMBL/GenBank/DDBJ whole genome shotgun (WGS) entry which is preliminary data.</text>
</comment>
<feature type="region of interest" description="Disordered" evidence="7">
    <location>
        <begin position="222"/>
        <end position="252"/>
    </location>
</feature>
<proteinExistence type="inferred from homology"/>
<evidence type="ECO:0000256" key="5">
    <source>
        <dbReference type="ARBA" id="ARBA00023136"/>
    </source>
</evidence>
<feature type="transmembrane region" description="Helical" evidence="6">
    <location>
        <begin position="31"/>
        <end position="55"/>
    </location>
</feature>
<keyword evidence="2 6" id="KW-0813">Transport</keyword>
<gene>
    <name evidence="9" type="ORF">CTB96_12115</name>
</gene>
<feature type="transmembrane region" description="Helical" evidence="6">
    <location>
        <begin position="188"/>
        <end position="209"/>
    </location>
</feature>
<sequence>MNLFSDAVNWILDPANWVGINAIPLRLSQHLVFTLVTLLIASAIAIPLGFLIGHTGRGRGLAVTTSGGLRAIPTLGLLTLVALWVGIGVVAPYVALTVLAIPPILAGAYTGFEAIDRRTIDAARAVGMSELQIVRKVEIPLGLPLLIGGLRSATLQVIATATLAAYVADLGLGRYLFAGLKTRDYAEMLGGSILVILLALVLEGIFALIQRFVVPRGVSGRLKTRQSGSTAGSTSTEPDSHSLRTGRPTAAR</sequence>
<dbReference type="RefSeq" id="WP_110127149.1">
    <property type="nucleotide sequence ID" value="NZ_QHLY01000012.1"/>
</dbReference>
<organism evidence="9 10">
    <name type="scientific">Cryobacterium arcticum</name>
    <dbReference type="NCBI Taxonomy" id="670052"/>
    <lineage>
        <taxon>Bacteria</taxon>
        <taxon>Bacillati</taxon>
        <taxon>Actinomycetota</taxon>
        <taxon>Actinomycetes</taxon>
        <taxon>Micrococcales</taxon>
        <taxon>Microbacteriaceae</taxon>
        <taxon>Cryobacterium</taxon>
    </lineage>
</organism>
<feature type="compositionally biased region" description="Polar residues" evidence="7">
    <location>
        <begin position="225"/>
        <end position="237"/>
    </location>
</feature>
<keyword evidence="3 6" id="KW-0812">Transmembrane</keyword>
<dbReference type="InterPro" id="IPR051204">
    <property type="entry name" value="ABC_transp_perm/SBD"/>
</dbReference>
<dbReference type="GO" id="GO:0005886">
    <property type="term" value="C:plasma membrane"/>
    <property type="evidence" value="ECO:0007669"/>
    <property type="project" value="UniProtKB-SubCell"/>
</dbReference>
<keyword evidence="4 6" id="KW-1133">Transmembrane helix</keyword>
<dbReference type="CDD" id="cd06261">
    <property type="entry name" value="TM_PBP2"/>
    <property type="match status" value="1"/>
</dbReference>
<evidence type="ECO:0000256" key="4">
    <source>
        <dbReference type="ARBA" id="ARBA00022989"/>
    </source>
</evidence>